<keyword evidence="1" id="KW-0732">Signal</keyword>
<gene>
    <name evidence="2" type="ordered locus">STHERM_c02960</name>
</gene>
<feature type="chain" id="PRO_5003139662" evidence="1">
    <location>
        <begin position="26"/>
        <end position="155"/>
    </location>
</feature>
<evidence type="ECO:0000313" key="3">
    <source>
        <dbReference type="Proteomes" id="UP000001296"/>
    </source>
</evidence>
<dbReference type="EMBL" id="CP001698">
    <property type="protein sequence ID" value="ADN01269.1"/>
    <property type="molecule type" value="Genomic_DNA"/>
</dbReference>
<dbReference type="KEGG" id="sta:STHERM_c02960"/>
<dbReference type="HOGENOM" id="CLU_141079_0_0_12"/>
<dbReference type="RefSeq" id="WP_013313110.1">
    <property type="nucleotide sequence ID" value="NC_014484.1"/>
</dbReference>
<dbReference type="eggNOG" id="ENOG502ZHVZ">
    <property type="taxonomic scope" value="Bacteria"/>
</dbReference>
<dbReference type="Proteomes" id="UP000001296">
    <property type="component" value="Chromosome"/>
</dbReference>
<accession>E0RP75</accession>
<evidence type="ECO:0000256" key="1">
    <source>
        <dbReference type="SAM" id="SignalP"/>
    </source>
</evidence>
<reference evidence="2 3" key="2">
    <citation type="journal article" date="2010" name="J. Bacteriol.">
        <title>Genome sequence of the polysaccharide-degrading, thermophilic anaerobe Spirochaeta thermophila DSM 6192.</title>
        <authorList>
            <person name="Angelov A."/>
            <person name="Liebl S."/>
            <person name="Ballschmiter M."/>
            <person name="Bomeke M."/>
            <person name="Lehmann R."/>
            <person name="Liesegang H."/>
            <person name="Daniel R."/>
            <person name="Liebl W."/>
        </authorList>
    </citation>
    <scope>NUCLEOTIDE SEQUENCE [LARGE SCALE GENOMIC DNA]</scope>
    <source>
        <strain evidence="3">ATCC 49972 / DSM 6192 / RI 19.B1</strain>
    </source>
</reference>
<protein>
    <submittedName>
        <fullName evidence="2">Uncharacterized protein</fullName>
    </submittedName>
</protein>
<feature type="signal peptide" evidence="1">
    <location>
        <begin position="1"/>
        <end position="25"/>
    </location>
</feature>
<evidence type="ECO:0000313" key="2">
    <source>
        <dbReference type="EMBL" id="ADN01269.1"/>
    </source>
</evidence>
<dbReference type="PaxDb" id="665571-STHERM_c02960"/>
<dbReference type="AlphaFoldDB" id="E0RP75"/>
<reference key="1">
    <citation type="submission" date="2009-08" db="EMBL/GenBank/DDBJ databases">
        <title>The genome sequence of Spirochaeta thermophila DSM6192.</title>
        <authorList>
            <person name="Angelov A."/>
            <person name="Mientus M."/>
            <person name="Wittenberg S."/>
            <person name="Lehmann R."/>
            <person name="Liesegang H."/>
            <person name="Daniel R."/>
            <person name="Liebl W."/>
        </authorList>
    </citation>
    <scope>NUCLEOTIDE SEQUENCE</scope>
    <source>
        <strain>DSM 6192</strain>
    </source>
</reference>
<name>E0RP75_WINT6</name>
<organism evidence="2 3">
    <name type="scientific">Winmispira thermophila (strain ATCC 49972 / DSM 6192 / RI 19.B1)</name>
    <name type="common">Spirochaeta thermophila</name>
    <dbReference type="NCBI Taxonomy" id="665571"/>
    <lineage>
        <taxon>Bacteria</taxon>
        <taxon>Pseudomonadati</taxon>
        <taxon>Spirochaetota</taxon>
        <taxon>Spirochaetia</taxon>
        <taxon>Winmispirales</taxon>
        <taxon>Winmispiraceae</taxon>
        <taxon>Winmispira</taxon>
    </lineage>
</organism>
<proteinExistence type="predicted"/>
<sequence>MVKVMSVRSPWVICLLVVGVAGAWAQGGPDPVGMLGWDLARAFEELGVPERVEAVRGEEAWQDDVAFVYGEGLVLFFWRERVWQVFVGEGYGGGVAGIEVGMAWEEAEASVEGRLLQEEGEIAVFELPDRGFPVRMQVLRKAGRIEGVYVYRADF</sequence>